<dbReference type="SMART" id="SM00640">
    <property type="entry name" value="Glyco_32"/>
    <property type="match status" value="1"/>
</dbReference>
<reference evidence="7" key="2">
    <citation type="submission" date="2012-05" db="EMBL/GenBank/DDBJ databases">
        <title>The Genome Annotation of Fusarium oxysporum II5.</title>
        <authorList>
            <consortium name="The Broad Institute Genomics Platform"/>
            <person name="Ma L.-J."/>
            <person name="Corby-Kistler H."/>
            <person name="Broz K."/>
            <person name="Gale L.R."/>
            <person name="Jonkers W."/>
            <person name="O'Donnell K."/>
            <person name="Ploetz R."/>
            <person name="Steinberg C."/>
            <person name="Schwartz D.C."/>
            <person name="VanEtten H."/>
            <person name="Zhou S."/>
            <person name="Young S.K."/>
            <person name="Zeng Q."/>
            <person name="Gargeya S."/>
            <person name="Fitzgerald M."/>
            <person name="Abouelleil A."/>
            <person name="Alvarado L."/>
            <person name="Chapman S.B."/>
            <person name="Gainer-Dewar J."/>
            <person name="Goldberg J."/>
            <person name="Griggs A."/>
            <person name="Gujja S."/>
            <person name="Hansen M."/>
            <person name="Howarth C."/>
            <person name="Imamovic A."/>
            <person name="Ireland A."/>
            <person name="Larimer J."/>
            <person name="McCowan C."/>
            <person name="Murphy C."/>
            <person name="Pearson M."/>
            <person name="Poon T.W."/>
            <person name="Priest M."/>
            <person name="Roberts A."/>
            <person name="Saif S."/>
            <person name="Shea T."/>
            <person name="Sykes S."/>
            <person name="Wortman J."/>
            <person name="Nusbaum C."/>
            <person name="Birren B."/>
        </authorList>
    </citation>
    <scope>NUCLEOTIDE SEQUENCE</scope>
    <source>
        <strain evidence="7">54006</strain>
    </source>
</reference>
<evidence type="ECO:0000256" key="1">
    <source>
        <dbReference type="ARBA" id="ARBA00009902"/>
    </source>
</evidence>
<feature type="domain" description="Glycosyl hydrolase family 32 N-terminal" evidence="5">
    <location>
        <begin position="48"/>
        <end position="393"/>
    </location>
</feature>
<evidence type="ECO:0000256" key="4">
    <source>
        <dbReference type="RuleBase" id="RU362110"/>
    </source>
</evidence>
<sequence>MLTRLQFPNSIGILNLIAKQPIGLTRISQMAYQLQQTWKSGFERPRIHFTANSWINDPCAPGYDPWTNTYHVFYQCNPSSCEWGNMSWGHLVSRDLLTWTPAPVSPVLVPDQIYDSEGVFTGCWVPATNANDRTLRVAYSSVKHLPFHWSTPPYPRHAAGLALATSRDGGITWEKSPRNPILPGEPDSLNITGFRDPYVTAPLSIHHSDPAKLYGLISGGIQDLGPTTFLYEISQENLEDWKYLNPLVDVPLRYQPSDTWSGNYGINWECTNLVTLCAGDVSRHFLIIGAEGDVEKEHVKKDNGPPGVPSRTIRTQLWMSGHLTTNDEGIIKFRYEHGGFLDNGPYYAANSFWDPIGNRRIVHGWIPEEDITADAAKAKGWNGSLAILREVFLLRIPNIKGTCRSELSEIYPFEQLAEPDGSTTVLTLGVRPIREMARLRETSARITELESTVMLPGPDTAASRTIARTQSPSWELEAEIAVHPGCQSVGFHLRHSNDLSIRTTLTFCIAKETILIERKASNDDQTVNKCPDAGPFTLLALTRPDAGDEVIWEKLRIRIFSDGDILEIFANDRFAFATMVYSENYGPDMGGITAFATGEINSASFETVKVWDGLDVKYIMRET</sequence>
<dbReference type="PANTHER" id="PTHR42800:SF3">
    <property type="entry name" value="GLYCOSYL HYDROLASE FAMILY 32 N-TERMINAL DOMAIN-CONTAINING PROTEIN"/>
    <property type="match status" value="1"/>
</dbReference>
<dbReference type="EMBL" id="JH658314">
    <property type="protein sequence ID" value="EXL91594.1"/>
    <property type="molecule type" value="Genomic_DNA"/>
</dbReference>
<dbReference type="Pfam" id="PF08244">
    <property type="entry name" value="Glyco_hydro_32C"/>
    <property type="match status" value="1"/>
</dbReference>
<dbReference type="Gene3D" id="2.115.10.20">
    <property type="entry name" value="Glycosyl hydrolase domain, family 43"/>
    <property type="match status" value="1"/>
</dbReference>
<evidence type="ECO:0000256" key="3">
    <source>
        <dbReference type="ARBA" id="ARBA00023295"/>
    </source>
</evidence>
<evidence type="ECO:0000259" key="6">
    <source>
        <dbReference type="Pfam" id="PF08244"/>
    </source>
</evidence>
<protein>
    <recommendedName>
        <fullName evidence="8">Beta-fructofuranosidase</fullName>
    </recommendedName>
</protein>
<keyword evidence="3 4" id="KW-0326">Glycosidase</keyword>
<evidence type="ECO:0000259" key="5">
    <source>
        <dbReference type="Pfam" id="PF00251"/>
    </source>
</evidence>
<dbReference type="PANTHER" id="PTHR42800">
    <property type="entry name" value="EXOINULINASE INUD (AFU_ORTHOLOGUE AFUA_5G00480)"/>
    <property type="match status" value="1"/>
</dbReference>
<evidence type="ECO:0000313" key="7">
    <source>
        <dbReference type="EMBL" id="EXL91594.1"/>
    </source>
</evidence>
<dbReference type="InterPro" id="IPR023296">
    <property type="entry name" value="Glyco_hydro_beta-prop_sf"/>
</dbReference>
<dbReference type="GO" id="GO:0005987">
    <property type="term" value="P:sucrose catabolic process"/>
    <property type="evidence" value="ECO:0007669"/>
    <property type="project" value="TreeGrafter"/>
</dbReference>
<dbReference type="AlphaFoldDB" id="X0K3G0"/>
<organism evidence="7">
    <name type="scientific">Fusarium odoratissimum (strain NRRL 54006)</name>
    <dbReference type="NCBI Taxonomy" id="1089451"/>
    <lineage>
        <taxon>Eukaryota</taxon>
        <taxon>Fungi</taxon>
        <taxon>Dikarya</taxon>
        <taxon>Ascomycota</taxon>
        <taxon>Pezizomycotina</taxon>
        <taxon>Sordariomycetes</taxon>
        <taxon>Hypocreomycetidae</taxon>
        <taxon>Hypocreales</taxon>
        <taxon>Nectriaceae</taxon>
        <taxon>Fusarium</taxon>
        <taxon>Fusarium oxysporum species complex</taxon>
        <taxon>Fusarium oxysporum f. sp. cubense (strain race 4)</taxon>
    </lineage>
</organism>
<dbReference type="GO" id="GO:0004575">
    <property type="term" value="F:sucrose alpha-glucosidase activity"/>
    <property type="evidence" value="ECO:0007669"/>
    <property type="project" value="TreeGrafter"/>
</dbReference>
<dbReference type="GO" id="GO:0005737">
    <property type="term" value="C:cytoplasm"/>
    <property type="evidence" value="ECO:0007669"/>
    <property type="project" value="TreeGrafter"/>
</dbReference>
<evidence type="ECO:0008006" key="8">
    <source>
        <dbReference type="Google" id="ProtNLM"/>
    </source>
</evidence>
<dbReference type="RefSeq" id="XP_031053684.1">
    <property type="nucleotide sequence ID" value="XM_031216599.1"/>
</dbReference>
<keyword evidence="2 4" id="KW-0378">Hydrolase</keyword>
<dbReference type="SUPFAM" id="SSF49899">
    <property type="entry name" value="Concanavalin A-like lectins/glucanases"/>
    <property type="match status" value="1"/>
</dbReference>
<dbReference type="GeneID" id="42040421"/>
<dbReference type="HOGENOM" id="CLU_013784_3_0_1"/>
<dbReference type="Gene3D" id="2.60.120.560">
    <property type="entry name" value="Exo-inulinase, domain 1"/>
    <property type="match status" value="1"/>
</dbReference>
<dbReference type="SUPFAM" id="SSF75005">
    <property type="entry name" value="Arabinanase/levansucrase/invertase"/>
    <property type="match status" value="1"/>
</dbReference>
<accession>X0K3G0</accession>
<comment type="similarity">
    <text evidence="1 4">Belongs to the glycosyl hydrolase 32 family.</text>
</comment>
<dbReference type="InterPro" id="IPR013148">
    <property type="entry name" value="Glyco_hydro_32_N"/>
</dbReference>
<dbReference type="CDD" id="cd18621">
    <property type="entry name" value="GH32_XdINV-like"/>
    <property type="match status" value="1"/>
</dbReference>
<gene>
    <name evidence="7" type="ORF">FOIG_15246</name>
</gene>
<feature type="domain" description="Glycosyl hydrolase family 32 C-terminal" evidence="6">
    <location>
        <begin position="436"/>
        <end position="612"/>
    </location>
</feature>
<dbReference type="InterPro" id="IPR013320">
    <property type="entry name" value="ConA-like_dom_sf"/>
</dbReference>
<evidence type="ECO:0000256" key="2">
    <source>
        <dbReference type="ARBA" id="ARBA00022801"/>
    </source>
</evidence>
<name>X0K3G0_FUSO5</name>
<dbReference type="Pfam" id="PF00251">
    <property type="entry name" value="Glyco_hydro_32N"/>
    <property type="match status" value="1"/>
</dbReference>
<dbReference type="InterPro" id="IPR013189">
    <property type="entry name" value="Glyco_hydro_32_C"/>
</dbReference>
<proteinExistence type="inferred from homology"/>
<dbReference type="Proteomes" id="UP000030685">
    <property type="component" value="Unassembled WGS sequence"/>
</dbReference>
<dbReference type="InterPro" id="IPR001362">
    <property type="entry name" value="Glyco_hydro_32"/>
</dbReference>
<dbReference type="VEuPathDB" id="FungiDB:FOIG_15246"/>
<reference evidence="7" key="1">
    <citation type="submission" date="2011-11" db="EMBL/GenBank/DDBJ databases">
        <title>The Genome Sequence of Fusarium oxysporum II5.</title>
        <authorList>
            <consortium name="The Broad Institute Genome Sequencing Platform"/>
            <person name="Ma L.-J."/>
            <person name="Gale L.R."/>
            <person name="Schwartz D.C."/>
            <person name="Zhou S."/>
            <person name="Corby-Kistler H."/>
            <person name="Young S.K."/>
            <person name="Zeng Q."/>
            <person name="Gargeya S."/>
            <person name="Fitzgerald M."/>
            <person name="Haas B."/>
            <person name="Abouelleil A."/>
            <person name="Alvarado L."/>
            <person name="Arachchi H.M."/>
            <person name="Berlin A."/>
            <person name="Brown A."/>
            <person name="Chapman S.B."/>
            <person name="Chen Z."/>
            <person name="Dunbar C."/>
            <person name="Freedman E."/>
            <person name="Gearin G."/>
            <person name="Goldberg J."/>
            <person name="Griggs A."/>
            <person name="Gujja S."/>
            <person name="Heiman D."/>
            <person name="Howarth C."/>
            <person name="Larson L."/>
            <person name="Lui A."/>
            <person name="MacDonald P.J.P."/>
            <person name="Montmayeur A."/>
            <person name="Murphy C."/>
            <person name="Neiman D."/>
            <person name="Pearson M."/>
            <person name="Priest M."/>
            <person name="Roberts A."/>
            <person name="Saif S."/>
            <person name="Shea T."/>
            <person name="Shenoy N."/>
            <person name="Sisk P."/>
            <person name="Stolte C."/>
            <person name="Sykes S."/>
            <person name="Wortman J."/>
            <person name="Nusbaum C."/>
            <person name="Birren B."/>
        </authorList>
    </citation>
    <scope>NUCLEOTIDE SEQUENCE [LARGE SCALE GENOMIC DNA]</scope>
    <source>
        <strain evidence="7">54006</strain>
    </source>
</reference>